<gene>
    <name evidence="3" type="ORF">ENP86_00175</name>
</gene>
<dbReference type="Gene3D" id="2.60.40.1190">
    <property type="match status" value="1"/>
</dbReference>
<dbReference type="EMBL" id="DSKY01000002">
    <property type="protein sequence ID" value="HDY57964.1"/>
    <property type="molecule type" value="Genomic_DNA"/>
</dbReference>
<feature type="transmembrane region" description="Helical" evidence="1">
    <location>
        <begin position="27"/>
        <end position="44"/>
    </location>
</feature>
<dbReference type="SUPFAM" id="SSF49344">
    <property type="entry name" value="CBD9-like"/>
    <property type="match status" value="1"/>
</dbReference>
<accession>A0A7V0Z3N3</accession>
<dbReference type="InterPro" id="IPR045670">
    <property type="entry name" value="DUF5916"/>
</dbReference>
<feature type="domain" description="DUF5916" evidence="2">
    <location>
        <begin position="265"/>
        <end position="359"/>
    </location>
</feature>
<keyword evidence="1" id="KW-1133">Transmembrane helix</keyword>
<sequence>MQRLWRRIQMHLILQKIWKLRKIKKGIFSYVLYITLGINPIFGFEPYEFKANRFTKPPVIDGYLNDPCWEQATRIDKNFRIYLNFDDPEWGKIAPIKTIALVGYDDKNLYLGFICAEPHVEELRANAKKHGVSKEMLEDDRIEIFINPSKDKNDIYCLWVNPKGIHNTPIFWSYIAPGLLSENELVDIIWYSDGKILDTCWTVEIQIPFQSLKIHSNYIDYWRIDFGRVKAADFFNVYHLSPRVREKLPNTYYARMYINDWIAKPEKIEFLPYGFGGLSTDTVTKELNFRAGFGARYYFNYENILDFALLPDFSQIETDMPQIDVNAISALYYQEKRPFFTERKSFFEAPLEVFYSRMINDPLFAIKYAGSIKDYSFGYIFAIDQHSPFIIPFRERSFSLVSDKYSSCNVLRVKKSLLLDAYLGLITTDREILDGGFNRISGLDGGFGFWGKNTVKYQALFSWTKEPFDTLLFNGYGIEFDSKTARFDAEEFTGNGILFEFNHNRKYLNFKGYLRSLSPGFRADQGYINYNGYTKYGASFNFPYVIKKSFLYAITPELKFEWTHKYWGENTGFMRGGALSLQFKYSVSTQFSYQLADKFYRDNWFNDLWTYSWVLSSYALKSWTYGVFLNYGREINYFSYPLSLGYSLYPYFWTEFHIGDLSTRFEHYRYLFWTERFGEWIYDQKTYGTNLTYTFTRIIGIRVICQYNSGLKNLLISPLFSFTPTPLTIFYFGSNHNFSNEAPLDICEYEHTKSQIFLKVQYLFRQ</sequence>
<organism evidence="3">
    <name type="scientific">candidate division WOR-3 bacterium</name>
    <dbReference type="NCBI Taxonomy" id="2052148"/>
    <lineage>
        <taxon>Bacteria</taxon>
        <taxon>Bacteria division WOR-3</taxon>
    </lineage>
</organism>
<proteinExistence type="predicted"/>
<evidence type="ECO:0000259" key="2">
    <source>
        <dbReference type="Pfam" id="PF19313"/>
    </source>
</evidence>
<comment type="caution">
    <text evidence="3">The sequence shown here is derived from an EMBL/GenBank/DDBJ whole genome shotgun (WGS) entry which is preliminary data.</text>
</comment>
<dbReference type="Pfam" id="PF19313">
    <property type="entry name" value="DUF5916"/>
    <property type="match status" value="1"/>
</dbReference>
<name>A0A7V0Z3N3_UNCW3</name>
<evidence type="ECO:0000313" key="3">
    <source>
        <dbReference type="EMBL" id="HDY57964.1"/>
    </source>
</evidence>
<reference evidence="3" key="1">
    <citation type="journal article" date="2020" name="mSystems">
        <title>Genome- and Community-Level Interaction Insights into Carbon Utilization and Element Cycling Functions of Hydrothermarchaeota in Hydrothermal Sediment.</title>
        <authorList>
            <person name="Zhou Z."/>
            <person name="Liu Y."/>
            <person name="Xu W."/>
            <person name="Pan J."/>
            <person name="Luo Z.H."/>
            <person name="Li M."/>
        </authorList>
    </citation>
    <scope>NUCLEOTIDE SEQUENCE [LARGE SCALE GENOMIC DNA]</scope>
    <source>
        <strain evidence="3">SpSt-258</strain>
    </source>
</reference>
<keyword evidence="1" id="KW-0472">Membrane</keyword>
<keyword evidence="1" id="KW-0812">Transmembrane</keyword>
<protein>
    <recommendedName>
        <fullName evidence="2">DUF5916 domain-containing protein</fullName>
    </recommendedName>
</protein>
<evidence type="ECO:0000256" key="1">
    <source>
        <dbReference type="SAM" id="Phobius"/>
    </source>
</evidence>
<dbReference type="AlphaFoldDB" id="A0A7V0Z3N3"/>